<evidence type="ECO:0000313" key="3">
    <source>
        <dbReference type="Proteomes" id="UP000237194"/>
    </source>
</evidence>
<dbReference type="RefSeq" id="WP_103436320.1">
    <property type="nucleotide sequence ID" value="NZ_MIND01000018.1"/>
</dbReference>
<proteinExistence type="predicted"/>
<accession>A0A2S3WAX1</accession>
<name>A0A2S3WAX1_PSEPU</name>
<dbReference type="Pfam" id="PF01400">
    <property type="entry name" value="Astacin"/>
    <property type="match status" value="1"/>
</dbReference>
<reference evidence="2 3" key="2">
    <citation type="submission" date="2018-03" db="EMBL/GenBank/DDBJ databases">
        <title>Draft genome of Pseudomonas putida strain KT-27.</title>
        <authorList>
            <person name="Yoshizawa S."/>
            <person name="Khan N.H."/>
            <person name="Nishimura M."/>
            <person name="Chiura H.X."/>
            <person name="Ogura Y."/>
            <person name="Hayashi T."/>
            <person name="Kogure K."/>
        </authorList>
    </citation>
    <scope>NUCLEOTIDE SEQUENCE [LARGE SCALE GENOMIC DNA]</scope>
    <source>
        <strain evidence="2 3">KT-27</strain>
    </source>
</reference>
<evidence type="ECO:0000259" key="1">
    <source>
        <dbReference type="Pfam" id="PF01400"/>
    </source>
</evidence>
<dbReference type="GO" id="GO:0004222">
    <property type="term" value="F:metalloendopeptidase activity"/>
    <property type="evidence" value="ECO:0007669"/>
    <property type="project" value="InterPro"/>
</dbReference>
<comment type="caution">
    <text evidence="2">The sequence shown here is derived from an EMBL/GenBank/DDBJ whole genome shotgun (WGS) entry which is preliminary data.</text>
</comment>
<dbReference type="Proteomes" id="UP000237194">
    <property type="component" value="Unassembled WGS sequence"/>
</dbReference>
<evidence type="ECO:0000313" key="2">
    <source>
        <dbReference type="EMBL" id="POF88084.1"/>
    </source>
</evidence>
<feature type="domain" description="Peptidase M12A" evidence="1">
    <location>
        <begin position="141"/>
        <end position="216"/>
    </location>
</feature>
<organism evidence="2 3">
    <name type="scientific">Pseudomonas putida</name>
    <name type="common">Arthrobacter siderocapsulatus</name>
    <dbReference type="NCBI Taxonomy" id="303"/>
    <lineage>
        <taxon>Bacteria</taxon>
        <taxon>Pseudomonadati</taxon>
        <taxon>Pseudomonadota</taxon>
        <taxon>Gammaproteobacteria</taxon>
        <taxon>Pseudomonadales</taxon>
        <taxon>Pseudomonadaceae</taxon>
        <taxon>Pseudomonas</taxon>
    </lineage>
</organism>
<dbReference type="Gene3D" id="3.40.390.10">
    <property type="entry name" value="Collagenase (Catalytic Domain)"/>
    <property type="match status" value="1"/>
</dbReference>
<dbReference type="EMBL" id="MIND01000018">
    <property type="protein sequence ID" value="POF88084.1"/>
    <property type="molecule type" value="Genomic_DNA"/>
</dbReference>
<sequence length="244" mass="27658">MIIDSRPCCRNRIPEQLSYDLAIAENPRNRGVSSGGRHKRGLVKHTHLWEPGRTLWISFMGSPDRSLKMAIFELASQWTDLSEANLELDLAEDNDANAQIRVLTGKDVLHNESDFGTDALAHTDETMCLNVAPGEEWFECTVLHEFGHALGLQHEHTHPDANIPWNEQALIATLQGAGWTAQDVYQQYLEVQTDTAMIKTAYDPLSIMHYAVAQWQTIGDFEIARNHQLSEKDLELMRLAYPHD</sequence>
<gene>
    <name evidence="2" type="ORF">BGP80_08920</name>
</gene>
<dbReference type="AlphaFoldDB" id="A0A2S3WAX1"/>
<reference evidence="2 3" key="1">
    <citation type="submission" date="2016-08" db="EMBL/GenBank/DDBJ databases">
        <authorList>
            <person name="Seilhamer J.J."/>
        </authorList>
    </citation>
    <scope>NUCLEOTIDE SEQUENCE [LARGE SCALE GENOMIC DNA]</scope>
    <source>
        <strain evidence="2 3">KT-27</strain>
    </source>
</reference>
<dbReference type="InterPro" id="IPR001506">
    <property type="entry name" value="Peptidase_M12A"/>
</dbReference>
<dbReference type="InterPro" id="IPR024079">
    <property type="entry name" value="MetalloPept_cat_dom_sf"/>
</dbReference>
<dbReference type="GO" id="GO:0006508">
    <property type="term" value="P:proteolysis"/>
    <property type="evidence" value="ECO:0007669"/>
    <property type="project" value="InterPro"/>
</dbReference>
<protein>
    <recommendedName>
        <fullName evidence="1">Peptidase M12A domain-containing protein</fullName>
    </recommendedName>
</protein>
<dbReference type="SUPFAM" id="SSF55486">
    <property type="entry name" value="Metalloproteases ('zincins'), catalytic domain"/>
    <property type="match status" value="1"/>
</dbReference>